<feature type="domain" description="ABC transporter" evidence="9">
    <location>
        <begin position="350"/>
        <end position="584"/>
    </location>
</feature>
<gene>
    <name evidence="11" type="ORF">ABW02_17020</name>
</gene>
<dbReference type="OrthoDB" id="9770415at2"/>
<evidence type="ECO:0000256" key="6">
    <source>
        <dbReference type="ARBA" id="ARBA00022989"/>
    </source>
</evidence>
<keyword evidence="2" id="KW-0813">Transport</keyword>
<organism evidence="11 12">
    <name type="scientific">Niallia circulans</name>
    <name type="common">Bacillus circulans</name>
    <dbReference type="NCBI Taxonomy" id="1397"/>
    <lineage>
        <taxon>Bacteria</taxon>
        <taxon>Bacillati</taxon>
        <taxon>Bacillota</taxon>
        <taxon>Bacilli</taxon>
        <taxon>Bacillales</taxon>
        <taxon>Bacillaceae</taxon>
        <taxon>Niallia</taxon>
    </lineage>
</organism>
<dbReference type="AlphaFoldDB" id="A0A0J1IFN2"/>
<comment type="caution">
    <text evidence="11">The sequence shown here is derived from an EMBL/GenBank/DDBJ whole genome shotgun (WGS) entry which is preliminary data.</text>
</comment>
<dbReference type="Gene3D" id="1.20.1560.10">
    <property type="entry name" value="ABC transporter type 1, transmembrane domain"/>
    <property type="match status" value="1"/>
</dbReference>
<name>A0A0J1IFN2_NIACI</name>
<dbReference type="CDD" id="cd03254">
    <property type="entry name" value="ABCC_Glucan_exporter_like"/>
    <property type="match status" value="1"/>
</dbReference>
<dbReference type="InterPro" id="IPR011527">
    <property type="entry name" value="ABC1_TM_dom"/>
</dbReference>
<dbReference type="PROSITE" id="PS50893">
    <property type="entry name" value="ABC_TRANSPORTER_2"/>
    <property type="match status" value="1"/>
</dbReference>
<evidence type="ECO:0000256" key="8">
    <source>
        <dbReference type="SAM" id="Phobius"/>
    </source>
</evidence>
<keyword evidence="3 8" id="KW-0812">Transmembrane</keyword>
<dbReference type="SUPFAM" id="SSF52540">
    <property type="entry name" value="P-loop containing nucleoside triphosphate hydrolases"/>
    <property type="match status" value="1"/>
</dbReference>
<dbReference type="GO" id="GO:0016887">
    <property type="term" value="F:ATP hydrolysis activity"/>
    <property type="evidence" value="ECO:0007669"/>
    <property type="project" value="InterPro"/>
</dbReference>
<dbReference type="PATRIC" id="fig|1397.4.peg.1610"/>
<protein>
    <submittedName>
        <fullName evidence="11">Multidrug ABC transporter ATP-binding protein</fullName>
    </submittedName>
</protein>
<feature type="transmembrane region" description="Helical" evidence="8">
    <location>
        <begin position="144"/>
        <end position="166"/>
    </location>
</feature>
<evidence type="ECO:0000256" key="4">
    <source>
        <dbReference type="ARBA" id="ARBA00022741"/>
    </source>
</evidence>
<dbReference type="PROSITE" id="PS00211">
    <property type="entry name" value="ABC_TRANSPORTER_1"/>
    <property type="match status" value="1"/>
</dbReference>
<feature type="transmembrane region" description="Helical" evidence="8">
    <location>
        <begin position="172"/>
        <end position="190"/>
    </location>
</feature>
<evidence type="ECO:0000259" key="9">
    <source>
        <dbReference type="PROSITE" id="PS50893"/>
    </source>
</evidence>
<dbReference type="GO" id="GO:0005524">
    <property type="term" value="F:ATP binding"/>
    <property type="evidence" value="ECO:0007669"/>
    <property type="project" value="UniProtKB-KW"/>
</dbReference>
<evidence type="ECO:0000313" key="12">
    <source>
        <dbReference type="Proteomes" id="UP000036045"/>
    </source>
</evidence>
<evidence type="ECO:0000313" key="11">
    <source>
        <dbReference type="EMBL" id="KLV24758.1"/>
    </source>
</evidence>
<feature type="transmembrane region" description="Helical" evidence="8">
    <location>
        <begin position="255"/>
        <end position="278"/>
    </location>
</feature>
<evidence type="ECO:0000256" key="1">
    <source>
        <dbReference type="ARBA" id="ARBA00004651"/>
    </source>
</evidence>
<dbReference type="Pfam" id="PF00664">
    <property type="entry name" value="ABC_membrane"/>
    <property type="match status" value="1"/>
</dbReference>
<reference evidence="11 12" key="1">
    <citation type="submission" date="2015-05" db="EMBL/GenBank/DDBJ databases">
        <title>Whole genome sequence and identification of bacterial endophytes from Costus igneus.</title>
        <authorList>
            <person name="Lee Y.P."/>
            <person name="Gan H.M."/>
            <person name="Eng W."/>
            <person name="Wheatley M.S."/>
            <person name="Caraballo A."/>
            <person name="Polter S."/>
            <person name="Savka M.A."/>
            <person name="Hudson A.O."/>
        </authorList>
    </citation>
    <scope>NUCLEOTIDE SEQUENCE [LARGE SCALE GENOMIC DNA]</scope>
    <source>
        <strain evidence="11 12">RIT379</strain>
    </source>
</reference>
<feature type="transmembrane region" description="Helical" evidence="8">
    <location>
        <begin position="29"/>
        <end position="51"/>
    </location>
</feature>
<dbReference type="RefSeq" id="WP_047943478.1">
    <property type="nucleotide sequence ID" value="NZ_LDPH01000019.1"/>
</dbReference>
<proteinExistence type="predicted"/>
<dbReference type="GO" id="GO:0005886">
    <property type="term" value="C:plasma membrane"/>
    <property type="evidence" value="ECO:0007669"/>
    <property type="project" value="UniProtKB-SubCell"/>
</dbReference>
<keyword evidence="12" id="KW-1185">Reference proteome</keyword>
<evidence type="ECO:0000256" key="2">
    <source>
        <dbReference type="ARBA" id="ARBA00022448"/>
    </source>
</evidence>
<dbReference type="InterPro" id="IPR003439">
    <property type="entry name" value="ABC_transporter-like_ATP-bd"/>
</dbReference>
<dbReference type="PROSITE" id="PS50929">
    <property type="entry name" value="ABC_TM1F"/>
    <property type="match status" value="1"/>
</dbReference>
<dbReference type="EMBL" id="LDPH01000019">
    <property type="protein sequence ID" value="KLV24758.1"/>
    <property type="molecule type" value="Genomic_DNA"/>
</dbReference>
<comment type="subcellular location">
    <subcellularLocation>
        <location evidence="1">Cell membrane</location>
        <topology evidence="1">Multi-pass membrane protein</topology>
    </subcellularLocation>
</comment>
<keyword evidence="6 8" id="KW-1133">Transmembrane helix</keyword>
<dbReference type="SUPFAM" id="SSF90123">
    <property type="entry name" value="ABC transporter transmembrane region"/>
    <property type="match status" value="1"/>
</dbReference>
<dbReference type="PANTHER" id="PTHR43394">
    <property type="entry name" value="ATP-DEPENDENT PERMEASE MDL1, MITOCHONDRIAL"/>
    <property type="match status" value="1"/>
</dbReference>
<keyword evidence="4" id="KW-0547">Nucleotide-binding</keyword>
<dbReference type="InterPro" id="IPR017871">
    <property type="entry name" value="ABC_transporter-like_CS"/>
</dbReference>
<keyword evidence="5 11" id="KW-0067">ATP-binding</keyword>
<dbReference type="InterPro" id="IPR039421">
    <property type="entry name" value="Type_1_exporter"/>
</dbReference>
<dbReference type="InterPro" id="IPR027417">
    <property type="entry name" value="P-loop_NTPase"/>
</dbReference>
<evidence type="ECO:0000256" key="3">
    <source>
        <dbReference type="ARBA" id="ARBA00022692"/>
    </source>
</evidence>
<evidence type="ECO:0000256" key="5">
    <source>
        <dbReference type="ARBA" id="ARBA00022840"/>
    </source>
</evidence>
<sequence>MDKTIKLTSEQQRKVLFRLLGYIKPHKKAVMIAFGLLILSTLGELAGPYLIKVFIDDYLTPRNLVVQRLTVLGITYIFIQIMNVVIMYFQLYKFQEIALYIIQQLRVDIFSKIHTLGLRYFDKIPAGSIVSRVTNDTEAIKDMFVSVLATFIQSGFMIFGIIIAMFVLNVKLGAICLILLPILGFIIYTYRKYSSSFYQDIRERLSQLNAKLSESLQGMNIIQVFRQERRLKNEFDDINTKHYQAGMRNIKLEGLLLRPAIDLVYVLGLILVLSYFGISSFNNPIEIGVLYAFVSYLDRFFEPVNNMMMRLSLYQQAIVSAFRVFTVLDEEDMEPTLVSDSKNKIENGVIEFKDVTFSYDGKQDVLKNISFTAKEGETVALVGHTGSGKSSIVNLLMRFYDFGKGEILIDGKSLKSFSKRELREKMGLVLQDPFLFYGTVTDNIRLYNKEVTEKEVIEAAKFVQANQFIEKLEDQYNHKVVERGSAFSSGQRQLIAFARTILTNPKVLILDEATANIDTETEEAIQLALSKMRKGRTTIAIAHRLSTIQDADLILVLHKGNIVEKGNHQQLLQQKGLYYKMYLLQNGAADSIEETVEDKVELT</sequence>
<keyword evidence="7 8" id="KW-0472">Membrane</keyword>
<dbReference type="InterPro" id="IPR003593">
    <property type="entry name" value="AAA+_ATPase"/>
</dbReference>
<dbReference type="CDD" id="cd18544">
    <property type="entry name" value="ABC_6TM_TmrA_like"/>
    <property type="match status" value="1"/>
</dbReference>
<dbReference type="Proteomes" id="UP000036045">
    <property type="component" value="Unassembled WGS sequence"/>
</dbReference>
<dbReference type="FunFam" id="3.40.50.300:FF:000287">
    <property type="entry name" value="Multidrug ABC transporter ATP-binding protein"/>
    <property type="match status" value="1"/>
</dbReference>
<dbReference type="SMART" id="SM00382">
    <property type="entry name" value="AAA"/>
    <property type="match status" value="1"/>
</dbReference>
<dbReference type="Pfam" id="PF00005">
    <property type="entry name" value="ABC_tran"/>
    <property type="match status" value="1"/>
</dbReference>
<dbReference type="InterPro" id="IPR036640">
    <property type="entry name" value="ABC1_TM_sf"/>
</dbReference>
<feature type="transmembrane region" description="Helical" evidence="8">
    <location>
        <begin position="71"/>
        <end position="89"/>
    </location>
</feature>
<dbReference type="Gene3D" id="3.40.50.300">
    <property type="entry name" value="P-loop containing nucleotide triphosphate hydrolases"/>
    <property type="match status" value="1"/>
</dbReference>
<feature type="domain" description="ABC transmembrane type-1" evidence="10">
    <location>
        <begin position="32"/>
        <end position="316"/>
    </location>
</feature>
<evidence type="ECO:0000256" key="7">
    <source>
        <dbReference type="ARBA" id="ARBA00023136"/>
    </source>
</evidence>
<dbReference type="GO" id="GO:0015421">
    <property type="term" value="F:ABC-type oligopeptide transporter activity"/>
    <property type="evidence" value="ECO:0007669"/>
    <property type="project" value="TreeGrafter"/>
</dbReference>
<evidence type="ECO:0000259" key="10">
    <source>
        <dbReference type="PROSITE" id="PS50929"/>
    </source>
</evidence>
<accession>A0A0J1IFN2</accession>
<dbReference type="PANTHER" id="PTHR43394:SF1">
    <property type="entry name" value="ATP-BINDING CASSETTE SUB-FAMILY B MEMBER 10, MITOCHONDRIAL"/>
    <property type="match status" value="1"/>
</dbReference>